<dbReference type="Gene3D" id="3.30.559.30">
    <property type="entry name" value="Nonribosomal peptide synthetase, condensation domain"/>
    <property type="match status" value="1"/>
</dbReference>
<name>A0A077NUY9_XENBV</name>
<evidence type="ECO:0000313" key="1">
    <source>
        <dbReference type="EMBL" id="CDH02284.1"/>
    </source>
</evidence>
<proteinExistence type="predicted"/>
<gene>
    <name evidence="1" type="ORF">XBFM1_260012</name>
</gene>
<organism evidence="1 2">
    <name type="scientific">Xenorhabdus bovienii str. feltiae Moldova</name>
    <dbReference type="NCBI Taxonomy" id="1398200"/>
    <lineage>
        <taxon>Bacteria</taxon>
        <taxon>Pseudomonadati</taxon>
        <taxon>Pseudomonadota</taxon>
        <taxon>Gammaproteobacteria</taxon>
        <taxon>Enterobacterales</taxon>
        <taxon>Morganellaceae</taxon>
        <taxon>Xenorhabdus</taxon>
    </lineage>
</organism>
<dbReference type="HOGENOM" id="CLU_2775041_0_0_6"/>
<dbReference type="EMBL" id="CBSV010000179">
    <property type="protein sequence ID" value="CDH02284.1"/>
    <property type="molecule type" value="Genomic_DNA"/>
</dbReference>
<dbReference type="AlphaFoldDB" id="A0A077NUY9"/>
<evidence type="ECO:0000313" key="2">
    <source>
        <dbReference type="Proteomes" id="UP000028487"/>
    </source>
</evidence>
<sequence>MELIKVDPTPFQSLGINFINIPQNIMCELSYNPELYTEETANNLVRYYERLLEAFVSGQDKENISYFYD</sequence>
<dbReference type="RefSeq" id="WP_038221495.1">
    <property type="nucleotide sequence ID" value="NZ_CAWLWD010000023.1"/>
</dbReference>
<reference evidence="1" key="1">
    <citation type="submission" date="2013-07" db="EMBL/GenBank/DDBJ databases">
        <title>Sub-species coevolution in mutualistic symbiosis.</title>
        <authorList>
            <person name="Murfin K."/>
            <person name="Klassen J."/>
            <person name="Lee M."/>
            <person name="Forst S."/>
            <person name="Stock P."/>
            <person name="Goodrich-Blair H."/>
        </authorList>
    </citation>
    <scope>NUCLEOTIDE SEQUENCE [LARGE SCALE GENOMIC DNA]</scope>
    <source>
        <strain evidence="1">Feltiae Moldova</strain>
    </source>
</reference>
<comment type="caution">
    <text evidence="1">The sequence shown here is derived from an EMBL/GenBank/DDBJ whole genome shotgun (WGS) entry which is preliminary data.</text>
</comment>
<accession>A0A077NUY9</accession>
<protein>
    <submittedName>
        <fullName evidence="1">Uncharacterized protein</fullName>
    </submittedName>
</protein>
<dbReference type="SUPFAM" id="SSF52777">
    <property type="entry name" value="CoA-dependent acyltransferases"/>
    <property type="match status" value="1"/>
</dbReference>
<dbReference type="Proteomes" id="UP000028487">
    <property type="component" value="Unassembled WGS sequence"/>
</dbReference>